<feature type="compositionally biased region" description="Polar residues" evidence="1">
    <location>
        <begin position="463"/>
        <end position="477"/>
    </location>
</feature>
<feature type="compositionally biased region" description="Low complexity" evidence="1">
    <location>
        <begin position="1276"/>
        <end position="1287"/>
    </location>
</feature>
<sequence length="2623" mass="283615">MARPFRNEFETDQSPMSPVSGSGTPTSYRANVNRQKTKKWVDAKTVDYGGDDWGDDDDYYNPPPPPISKLAGPRQQAQAIMSPVGNSDKKGYGDLSQTPDFRGRSNSFDADDEKRNFSSSTMPQQQIPAVRSSQLAPIAAEKSSRAASGPPALHISTQQPPMNRLQTATQIVSPQSESPHPPIPVSTDSSSKSVVSPISDSRNSSVDFQTRRDFSPTAVPPPLAPRASAAPQSATDSPSTKFPPRKSSISHHVAPNIAGATRARQESPGPWTSGRSESPGGASAKSKSSAASAGKALPFIRPADIYKRMEEERERERQSMESGRPSLDSVLGAPKASERSESPGRTHIRERASSDSLGGRRSGSLDYDEGYDSGRRLMPMLAPVQERKSEYGFEGYEAPQESSKPSTGALELPAAEGNLIASPRVPSTSPKLPDLNRMSGFGLDLFSQSQSNDSMDPADQERSPNSAATRLSDSTITEDPELRTQPSLGFRSVVNQAFDRSDQSTDSSVPATPASLNGTVVKRTDSESTGTAGISPIMSRGLSAANLDNRNRETSTLEVVNEAPPVEEKNEEEENDSQVPPTFKPGHRRDLSTPSPGNSPARTPDISSYDSVPQAEQALLSRAPDSVAQAPLPIVNEPTDLSRPAADREQSFRPQLPGGWTSFATTNTGNVTPEPEPTQAAAPEISPIPGNSEKVNEDITPTTEKHPLPQPGGPSIVPSVEADDVVQEPQSPVAGSSHTYESMPTPDPAMAPSGSVYSATALDPRLLPKQQSLSPEVPLQPTAPDRAITADSGAVSMPPPEDTLPQIIADDTSGYTPNPTISLKQISPHEIGNDEALQPPSRPQVLPTLSTDAQPQDEESDKLRKEIIKSLSPRTSDAHNYHESGDHLQTPTSAVEARESTYLPDSIYDNYWGDEGEEETAQLSRPATSHSGPEKHNLLKPLSSKGGDSIMDDTSIPPTPPLNTRRSQLIEPESQPGLSHRFSWERSRENVTRPVEDASHESESAFEPAGIREPAIGEMERNSVRAPESEAQAIAQDESGADGSLLNRPEPPEEHSGMDLTPVVGGTVVAGAGIAAAAHALHPLRSSPQPQPSRRLSLAEEKDTGVSSYPVSPTLPGDNHPSKSPQPFGNDGTDQPMAPYTATPTMTATGASVLHGQPSSPTTKLLAFKEILAIQDSHQRINAFDDHRHRFAAMDSGLSEWLSSLQAENPAYSDESSLWGPSIAGNANPSRSRFRRGSTAASPLQPPQPYYQQYLNASSPTTPTTPTSKPGSNIPTGSQQGFTSGGSKLTSQQVQAKGKEFLHTAGIFSGKAGKGAAKAGKGLLAKGKSRFRGNGVGDKTEASVKPKNERRSSWGLPLALSRSVNRPDSSSREPKEAPFEPRPDLPTTSDAANKSVGPINAELSNLGRDTSQKAPQLPALTILSGGSGGPESTSHISEINRPVSQELQDDLAAPVPISKDQPSWDPYNTAPIHEEDGFDLTTKSAHLAPVAVQEDSARSNSNSSDAHFYDANEELSPDEDWVMVHREPTPQDTTKTKPISILHRTRGSFDVTKSSPFAPVSPVRAQFGRPDSAIQSQAVLKKDDPPAQIPVAVSGVSPESIPSPVNNHVEHDEVIPRDPNFKGLPPIRRTSAFGFGFGSRQAKQRFPIDDDDEDASPQVSRGQSVVATETADSARLSTSATKTAVNPYEETAGQIPGQNSLSMMRPETTHASSSAYGQQATLEQRTPLSTETAPRNADFVPVNQQIPEKLHAPGIKQDPRLPPSAHQGTRISQEARRSQETRRSLEARRSQEAWRPNAVLPPSNLQQYVDPQPVRPDSHIHPQRSASLPRATQNQQQKGFDQPPSSAYRYPQLFQAGGQADPGIAQDSSDMPSGYYQEPINRDEAFLPRQQTSEYQLPGVGPPTEEPRVTSSRRNSFFNNLSGKLSRNASRDRAGSMSRDVDGRRLESRGNDLDPNAGFEDVQAKHHRRRSSLFGNLNRASTSGSGPPQSRESVAVQASGSRTDLLNMNKEPSKLSMTERKRSFFGSSTSSQSSNPNPKPNKLSRALTSSMPEEGTGKKKRFSTLSNIFGGRDRRSTKPAASRGMRDEGANSTALSPTTTSHQHGQDIQGSKNQASAEPSQNPVEKFPGQHKPVPEPAQPRAPVQSQSHQRNVLAKEPSLRGSSKPRQDSRSRRPSASGFFGSIMGRKSQQEDRSIVDSSVSTPMSPQPTLPNMNSPPQVAQQPQPQQQHRNIPWQDTASPSYPQQSDRGRRTSREPEPVYDTVPIPGGYSLVHGAEAHQSAQDDPRYIHQGPNDNHVMPQQNYDVGTQEPQSQSYHNRQSGAQIAQYDGAQDFRDQQHQLNGFSSLETYEDYQRRQAPRRLSREDILARSPAREPVGQQRPYQISLPGEEEEIGHRKQLSDNNLMRSLSSELQKISTSGPALRDGRISELQQPILRHPESPAGYPLPVDTTFSPVNPSAQDFPPPPPPKWEQYHSPSNQDLARSNTGKTDGSEVSQVSAEATRSLVPQKKDERGDAPSPSITPERGESPQPALRSTILAAPARAEEDLYDASPKFKNGDLGYEGKEVASNMPRGRAEDEKIFLSGENIPVEREHEGAMMSATSYPGQEWSPYPHGTGLEEWE</sequence>
<feature type="compositionally biased region" description="Low complexity" evidence="1">
    <location>
        <begin position="2024"/>
        <end position="2045"/>
    </location>
</feature>
<keyword evidence="3" id="KW-1185">Reference proteome</keyword>
<feature type="compositionally biased region" description="Low complexity" evidence="1">
    <location>
        <begin position="280"/>
        <end position="296"/>
    </location>
</feature>
<feature type="compositionally biased region" description="Polar residues" evidence="1">
    <location>
        <begin position="155"/>
        <end position="178"/>
    </location>
</feature>
<feature type="compositionally biased region" description="Polar residues" evidence="1">
    <location>
        <begin position="2235"/>
        <end position="2247"/>
    </location>
</feature>
<evidence type="ECO:0000313" key="2">
    <source>
        <dbReference type="EMBL" id="RDW76978.1"/>
    </source>
</evidence>
<feature type="compositionally biased region" description="Polar residues" evidence="1">
    <location>
        <begin position="2339"/>
        <end position="2348"/>
    </location>
</feature>
<feature type="compositionally biased region" description="Polar residues" evidence="1">
    <location>
        <begin position="1973"/>
        <end position="2006"/>
    </location>
</feature>
<gene>
    <name evidence="2" type="ORF">BP6252_05031</name>
</gene>
<feature type="compositionally biased region" description="Basic and acidic residues" evidence="1">
    <location>
        <begin position="982"/>
        <end position="1003"/>
    </location>
</feature>
<feature type="compositionally biased region" description="Polar residues" evidence="1">
    <location>
        <begin position="662"/>
        <end position="671"/>
    </location>
</feature>
<dbReference type="OrthoDB" id="5151921at2759"/>
<reference evidence="2 3" key="1">
    <citation type="journal article" date="2018" name="IMA Fungus">
        <title>IMA Genome-F 9: Draft genome sequence of Annulohypoxylon stygium, Aspergillus mulundensis, Berkeleyomyces basicola (syn. Thielaviopsis basicola), Ceratocystis smalleyi, two Cercospora beticola strains, Coleophoma cylindrospora, Fusarium fracticaudum, Phialophora cf. hyalina, and Morchella septimelata.</title>
        <authorList>
            <person name="Wingfield B.D."/>
            <person name="Bills G.F."/>
            <person name="Dong Y."/>
            <person name="Huang W."/>
            <person name="Nel W.J."/>
            <person name="Swalarsk-Parry B.S."/>
            <person name="Vaghefi N."/>
            <person name="Wilken P.M."/>
            <person name="An Z."/>
            <person name="de Beer Z.W."/>
            <person name="De Vos L."/>
            <person name="Chen L."/>
            <person name="Duong T.A."/>
            <person name="Gao Y."/>
            <person name="Hammerbacher A."/>
            <person name="Kikkert J.R."/>
            <person name="Li Y."/>
            <person name="Li H."/>
            <person name="Li K."/>
            <person name="Li Q."/>
            <person name="Liu X."/>
            <person name="Ma X."/>
            <person name="Naidoo K."/>
            <person name="Pethybridge S.J."/>
            <person name="Sun J."/>
            <person name="Steenkamp E.T."/>
            <person name="van der Nest M.A."/>
            <person name="van Wyk S."/>
            <person name="Wingfield M.J."/>
            <person name="Xiong C."/>
            <person name="Yue Q."/>
            <person name="Zhang X."/>
        </authorList>
    </citation>
    <scope>NUCLEOTIDE SEQUENCE [LARGE SCALE GENOMIC DNA]</scope>
    <source>
        <strain evidence="2 3">BP6252</strain>
    </source>
</reference>
<evidence type="ECO:0000313" key="3">
    <source>
        <dbReference type="Proteomes" id="UP000256645"/>
    </source>
</evidence>
<evidence type="ECO:0000256" key="1">
    <source>
        <dbReference type="SAM" id="MobiDB-lite"/>
    </source>
</evidence>
<dbReference type="EMBL" id="PDLM01000005">
    <property type="protein sequence ID" value="RDW76978.1"/>
    <property type="molecule type" value="Genomic_DNA"/>
</dbReference>
<feature type="compositionally biased region" description="Polar residues" evidence="1">
    <location>
        <begin position="12"/>
        <end position="33"/>
    </location>
</feature>
<feature type="compositionally biased region" description="Polar residues" evidence="1">
    <location>
        <begin position="1709"/>
        <end position="1733"/>
    </location>
</feature>
<feature type="compositionally biased region" description="Basic and acidic residues" evidence="1">
    <location>
        <begin position="2248"/>
        <end position="2258"/>
    </location>
</feature>
<proteinExistence type="predicted"/>
<protein>
    <recommendedName>
        <fullName evidence="4">SWI-SNF chromatin-remodeling complex protein</fullName>
    </recommendedName>
</protein>
<feature type="compositionally biased region" description="Polar residues" evidence="1">
    <location>
        <begin position="921"/>
        <end position="931"/>
    </location>
</feature>
<feature type="compositionally biased region" description="Polar residues" evidence="1">
    <location>
        <begin position="1824"/>
        <end position="1845"/>
    </location>
</feature>
<feature type="compositionally biased region" description="Polar residues" evidence="1">
    <location>
        <begin position="1430"/>
        <end position="1446"/>
    </location>
</feature>
<feature type="compositionally biased region" description="Low complexity" evidence="1">
    <location>
        <begin position="1081"/>
        <end position="1096"/>
    </location>
</feature>
<dbReference type="Proteomes" id="UP000256645">
    <property type="component" value="Unassembled WGS sequence"/>
</dbReference>
<feature type="compositionally biased region" description="Basic and acidic residues" evidence="1">
    <location>
        <begin position="1773"/>
        <end position="1792"/>
    </location>
</feature>
<feature type="compositionally biased region" description="Polar residues" evidence="1">
    <location>
        <begin position="95"/>
        <end position="108"/>
    </location>
</feature>
<feature type="compositionally biased region" description="Basic and acidic residues" evidence="1">
    <location>
        <begin position="876"/>
        <end position="886"/>
    </location>
</feature>
<feature type="compositionally biased region" description="Basic and acidic residues" evidence="1">
    <location>
        <begin position="1369"/>
        <end position="1383"/>
    </location>
</feature>
<feature type="compositionally biased region" description="Basic and acidic residues" evidence="1">
    <location>
        <begin position="336"/>
        <end position="353"/>
    </location>
</feature>
<feature type="compositionally biased region" description="Polar residues" evidence="1">
    <location>
        <begin position="592"/>
        <end position="611"/>
    </location>
</feature>
<feature type="compositionally biased region" description="Low complexity" evidence="1">
    <location>
        <begin position="2217"/>
        <end position="2229"/>
    </location>
</feature>
<feature type="region of interest" description="Disordered" evidence="1">
    <location>
        <begin position="1212"/>
        <end position="1295"/>
    </location>
</feature>
<feature type="compositionally biased region" description="Polar residues" evidence="1">
    <location>
        <begin position="117"/>
        <end position="135"/>
    </location>
</feature>
<organism evidence="2 3">
    <name type="scientific">Coleophoma cylindrospora</name>
    <dbReference type="NCBI Taxonomy" id="1849047"/>
    <lineage>
        <taxon>Eukaryota</taxon>
        <taxon>Fungi</taxon>
        <taxon>Dikarya</taxon>
        <taxon>Ascomycota</taxon>
        <taxon>Pezizomycotina</taxon>
        <taxon>Leotiomycetes</taxon>
        <taxon>Helotiales</taxon>
        <taxon>Dermateaceae</taxon>
        <taxon>Coleophoma</taxon>
    </lineage>
</organism>
<feature type="region of interest" description="Disordered" evidence="1">
    <location>
        <begin position="1647"/>
        <end position="1736"/>
    </location>
</feature>
<feature type="compositionally biased region" description="Basic and acidic residues" evidence="1">
    <location>
        <begin position="1338"/>
        <end position="1352"/>
    </location>
</feature>
<feature type="compositionally biased region" description="Basic and acidic residues" evidence="1">
    <location>
        <begin position="2011"/>
        <end position="2022"/>
    </location>
</feature>
<feature type="region of interest" description="Disordered" evidence="1">
    <location>
        <begin position="1081"/>
        <end position="1144"/>
    </location>
</feature>
<feature type="compositionally biased region" description="Polar residues" evidence="1">
    <location>
        <begin position="2401"/>
        <end position="2420"/>
    </location>
</feature>
<feature type="compositionally biased region" description="Low complexity" evidence="1">
    <location>
        <begin position="354"/>
        <end position="365"/>
    </location>
</feature>
<dbReference type="STRING" id="1849047.A0A3D8RSN4"/>
<feature type="compositionally biased region" description="Acidic residues" evidence="1">
    <location>
        <begin position="49"/>
        <end position="59"/>
    </location>
</feature>
<accession>A0A3D8RSN4</accession>
<feature type="compositionally biased region" description="Low complexity" evidence="1">
    <location>
        <begin position="1250"/>
        <end position="1268"/>
    </location>
</feature>
<feature type="compositionally biased region" description="Polar residues" evidence="1">
    <location>
        <begin position="504"/>
        <end position="518"/>
    </location>
</feature>
<comment type="caution">
    <text evidence="2">The sequence shown here is derived from an EMBL/GenBank/DDBJ whole genome shotgun (WGS) entry which is preliminary data.</text>
</comment>
<name>A0A3D8RSN4_9HELO</name>
<feature type="region of interest" description="Disordered" evidence="1">
    <location>
        <begin position="1327"/>
        <end position="1474"/>
    </location>
</feature>
<feature type="compositionally biased region" description="Polar residues" evidence="1">
    <location>
        <begin position="2451"/>
        <end position="2460"/>
    </location>
</feature>
<feature type="compositionally biased region" description="Polar residues" evidence="1">
    <location>
        <begin position="2475"/>
        <end position="2502"/>
    </location>
</feature>
<feature type="compositionally biased region" description="Polar residues" evidence="1">
    <location>
        <begin position="2090"/>
        <end position="2123"/>
    </location>
</feature>
<feature type="compositionally biased region" description="Basic and acidic residues" evidence="1">
    <location>
        <begin position="304"/>
        <end position="319"/>
    </location>
</feature>
<feature type="region of interest" description="Disordered" evidence="1">
    <location>
        <begin position="46"/>
        <end position="1064"/>
    </location>
</feature>
<feature type="region of interest" description="Disordered" evidence="1">
    <location>
        <begin position="1753"/>
        <end position="1849"/>
    </location>
</feature>
<feature type="region of interest" description="Disordered" evidence="1">
    <location>
        <begin position="1"/>
        <end position="33"/>
    </location>
</feature>
<feature type="compositionally biased region" description="Basic and acidic residues" evidence="1">
    <location>
        <begin position="1929"/>
        <end position="1952"/>
    </location>
</feature>
<feature type="compositionally biased region" description="Low complexity" evidence="1">
    <location>
        <begin position="185"/>
        <end position="201"/>
    </location>
</feature>
<feature type="compositionally biased region" description="Polar residues" evidence="1">
    <location>
        <begin position="813"/>
        <end position="825"/>
    </location>
</feature>
<feature type="region of interest" description="Disordered" evidence="1">
    <location>
        <begin position="2598"/>
        <end position="2623"/>
    </location>
</feature>
<feature type="compositionally biased region" description="Polar residues" evidence="1">
    <location>
        <begin position="2299"/>
        <end position="2324"/>
    </location>
</feature>
<feature type="compositionally biased region" description="Polar residues" evidence="1">
    <location>
        <begin position="1657"/>
        <end position="1684"/>
    </location>
</feature>
<evidence type="ECO:0008006" key="4">
    <source>
        <dbReference type="Google" id="ProtNLM"/>
    </source>
</evidence>
<feature type="compositionally biased region" description="Polar residues" evidence="1">
    <location>
        <begin position="728"/>
        <end position="742"/>
    </location>
</feature>
<feature type="region of interest" description="Disordered" evidence="1">
    <location>
        <begin position="1893"/>
        <end position="2579"/>
    </location>
</feature>